<proteinExistence type="predicted"/>
<sequence length="358" mass="38477">MTNYAIDEDTGTLLRIWPTGRGQRAAVVGSLPTPAAVEDRLRLAAALTSLSEALWRCYTHPGLATDDRDGNGEGWRREQSRDGFSQLVGFIREPNLPGEDGAMIESYDPVEEWAHRVGRAVRAVDDAKLLDAVSADVAAEIEAVESAERGDLGGRAQQAVVLSRTDVNPVQVAAADGILALDPLDRERLFLDVDPTAASVAAAHWLKAAADVVAEVSGMPTNQVLYAADDIEALPVETPSEVLELFDFSNTSYGVVVEMVRGAMDVGEGVLADLGAFLVAHDTGDDNDDVDDEATPVRLTPLDPRRPAVDLLEDLLTGVRACRLVYEEYAEAGDAASTDAQFCAAVREEARKNYTRLM</sequence>
<reference evidence="1" key="1">
    <citation type="journal article" date="2014" name="Int. J. Syst. Evol. Microbiol.">
        <title>Complete genome sequence of Corynebacterium casei LMG S-19264T (=DSM 44701T), isolated from a smear-ripened cheese.</title>
        <authorList>
            <consortium name="US DOE Joint Genome Institute (JGI-PGF)"/>
            <person name="Walter F."/>
            <person name="Albersmeier A."/>
            <person name="Kalinowski J."/>
            <person name="Ruckert C."/>
        </authorList>
    </citation>
    <scope>NUCLEOTIDE SEQUENCE</scope>
    <source>
        <strain evidence="1">CGMCC 4.7299</strain>
    </source>
</reference>
<comment type="caution">
    <text evidence="1">The sequence shown here is derived from an EMBL/GenBank/DDBJ whole genome shotgun (WGS) entry which is preliminary data.</text>
</comment>
<name>A0A8J3C7H4_9ACTN</name>
<evidence type="ECO:0000313" key="1">
    <source>
        <dbReference type="EMBL" id="GGL16188.1"/>
    </source>
</evidence>
<organism evidence="1 2">
    <name type="scientific">Mangrovihabitans endophyticus</name>
    <dbReference type="NCBI Taxonomy" id="1751298"/>
    <lineage>
        <taxon>Bacteria</taxon>
        <taxon>Bacillati</taxon>
        <taxon>Actinomycetota</taxon>
        <taxon>Actinomycetes</taxon>
        <taxon>Micromonosporales</taxon>
        <taxon>Micromonosporaceae</taxon>
        <taxon>Mangrovihabitans</taxon>
    </lineage>
</organism>
<keyword evidence="2" id="KW-1185">Reference proteome</keyword>
<accession>A0A8J3C7H4</accession>
<gene>
    <name evidence="1" type="ORF">GCM10012284_58500</name>
</gene>
<dbReference type="AlphaFoldDB" id="A0A8J3C7H4"/>
<reference evidence="1" key="2">
    <citation type="submission" date="2020-09" db="EMBL/GenBank/DDBJ databases">
        <authorList>
            <person name="Sun Q."/>
            <person name="Zhou Y."/>
        </authorList>
    </citation>
    <scope>NUCLEOTIDE SEQUENCE</scope>
    <source>
        <strain evidence="1">CGMCC 4.7299</strain>
    </source>
</reference>
<protein>
    <submittedName>
        <fullName evidence="1">Uncharacterized protein</fullName>
    </submittedName>
</protein>
<evidence type="ECO:0000313" key="2">
    <source>
        <dbReference type="Proteomes" id="UP000656042"/>
    </source>
</evidence>
<dbReference type="Proteomes" id="UP000656042">
    <property type="component" value="Unassembled WGS sequence"/>
</dbReference>
<dbReference type="EMBL" id="BMMX01000050">
    <property type="protein sequence ID" value="GGL16188.1"/>
    <property type="molecule type" value="Genomic_DNA"/>
</dbReference>
<dbReference type="RefSeq" id="WP_189082558.1">
    <property type="nucleotide sequence ID" value="NZ_BMMX01000050.1"/>
</dbReference>